<dbReference type="OrthoDB" id="45930at2759"/>
<dbReference type="EMBL" id="MBFT01000006">
    <property type="protein sequence ID" value="PVV00112.1"/>
    <property type="molecule type" value="Genomic_DNA"/>
</dbReference>
<dbReference type="EMBL" id="MBFT01000491">
    <property type="protein sequence ID" value="PVU90273.1"/>
    <property type="molecule type" value="Genomic_DNA"/>
</dbReference>
<evidence type="ECO:0000313" key="4">
    <source>
        <dbReference type="Proteomes" id="UP000245699"/>
    </source>
</evidence>
<organism evidence="3 4">
    <name type="scientific">Furculomyces boomerangus</name>
    <dbReference type="NCBI Taxonomy" id="61424"/>
    <lineage>
        <taxon>Eukaryota</taxon>
        <taxon>Fungi</taxon>
        <taxon>Fungi incertae sedis</taxon>
        <taxon>Zoopagomycota</taxon>
        <taxon>Kickxellomycotina</taxon>
        <taxon>Harpellomycetes</taxon>
        <taxon>Harpellales</taxon>
        <taxon>Harpellaceae</taxon>
        <taxon>Furculomyces</taxon>
    </lineage>
</organism>
<dbReference type="InterPro" id="IPR006966">
    <property type="entry name" value="Peroxin-3"/>
</dbReference>
<accession>A0A2T9Z6D4</accession>
<feature type="region of interest" description="Disordered" evidence="1">
    <location>
        <begin position="103"/>
        <end position="129"/>
    </location>
</feature>
<sequence length="447" mass="50619">MLSIVKKTSNFLKRNRNTILVLSGTVGGLVYSVGYLKDMLVKMQESMEHDSWSKTNISERFERNLRDCKYTIQSLSSELNQKILSEIDVESLIEELKTISKTKKDQTIPQSSDSPNPSTGLEESISSEFSNQTFNTRSKLEVWEDIKIKSFTRAMVVAYSQVLLSVLVHCQLNIIGQQTYNDSITRKYDLSLYEQTEPQTPNSPSLGFNSDDQNFLILSWWFLNKGWKIVAQIVQQSVFDVLGRTPLKAKISYSKLGSIIAEINDSVLSKDITTSISDILLPRSITEYDDFLEANDLSIEFITTPKFQSMVAQFMDILESEALEKVFTIELAKITSVFVNSLRDIYPPPNPLNSSQQLGYNFNHSNENIITNVDASKSISDVESAVKEFENYAEPEPKVGLVKILPRIAKETQLMLFDLPNPYLESLCSSREMQALSASIYTAVYKD</sequence>
<evidence type="ECO:0008006" key="5">
    <source>
        <dbReference type="Google" id="ProtNLM"/>
    </source>
</evidence>
<proteinExistence type="predicted"/>
<dbReference type="GO" id="GO:0045046">
    <property type="term" value="P:protein import into peroxisome membrane"/>
    <property type="evidence" value="ECO:0007669"/>
    <property type="project" value="TreeGrafter"/>
</dbReference>
<dbReference type="Pfam" id="PF04882">
    <property type="entry name" value="Peroxin-3"/>
    <property type="match status" value="1"/>
</dbReference>
<gene>
    <name evidence="3" type="ORF">BB559_000105</name>
    <name evidence="2" type="ORF">BB559_004710</name>
</gene>
<evidence type="ECO:0000313" key="3">
    <source>
        <dbReference type="EMBL" id="PVV00112.1"/>
    </source>
</evidence>
<dbReference type="PANTHER" id="PTHR28080:SF1">
    <property type="entry name" value="PEROXISOMAL BIOGENESIS FACTOR 3"/>
    <property type="match status" value="1"/>
</dbReference>
<dbReference type="AlphaFoldDB" id="A0A2T9Z6D4"/>
<dbReference type="GO" id="GO:0030674">
    <property type="term" value="F:protein-macromolecule adaptor activity"/>
    <property type="evidence" value="ECO:0007669"/>
    <property type="project" value="TreeGrafter"/>
</dbReference>
<keyword evidence="4" id="KW-1185">Reference proteome</keyword>
<protein>
    <recommendedName>
        <fullName evidence="5">Peroxin-3</fullName>
    </recommendedName>
</protein>
<feature type="compositionally biased region" description="Polar residues" evidence="1">
    <location>
        <begin position="107"/>
        <end position="129"/>
    </location>
</feature>
<dbReference type="STRING" id="61424.A0A2T9Z6D4"/>
<comment type="caution">
    <text evidence="3">The sequence shown here is derived from an EMBL/GenBank/DDBJ whole genome shotgun (WGS) entry which is preliminary data.</text>
</comment>
<evidence type="ECO:0000256" key="1">
    <source>
        <dbReference type="SAM" id="MobiDB-lite"/>
    </source>
</evidence>
<name>A0A2T9Z6D4_9FUNG</name>
<dbReference type="GO" id="GO:0005778">
    <property type="term" value="C:peroxisomal membrane"/>
    <property type="evidence" value="ECO:0007669"/>
    <property type="project" value="InterPro"/>
</dbReference>
<reference evidence="3 4" key="1">
    <citation type="journal article" date="2018" name="MBio">
        <title>Comparative Genomics Reveals the Core Gene Toolbox for the Fungus-Insect Symbiosis.</title>
        <authorList>
            <person name="Wang Y."/>
            <person name="Stata M."/>
            <person name="Wang W."/>
            <person name="Stajich J.E."/>
            <person name="White M.M."/>
            <person name="Moncalvo J.M."/>
        </authorList>
    </citation>
    <scope>NUCLEOTIDE SEQUENCE [LARGE SCALE GENOMIC DNA]</scope>
    <source>
        <strain evidence="3 4">AUS-77-4</strain>
    </source>
</reference>
<dbReference type="Proteomes" id="UP000245699">
    <property type="component" value="Unassembled WGS sequence"/>
</dbReference>
<evidence type="ECO:0000313" key="2">
    <source>
        <dbReference type="EMBL" id="PVU90273.1"/>
    </source>
</evidence>
<dbReference type="PANTHER" id="PTHR28080">
    <property type="entry name" value="PEROXISOMAL BIOGENESIS FACTOR 3"/>
    <property type="match status" value="1"/>
</dbReference>